<sequence length="333" mass="36835">MATAGLNDPGIIAGPMDIAAGTAVASSLVAVSACVAIALGYVLILYAPTYVLRLPPPTSLESFLIRRFACAMAFSVVSVLASAALLGIGIWDLFSMLSVYGIRADHMWQCLIIPLLLTSLLYAGSLLSKLLFLYYTWNEHGANNSREHGLCNFFAFAARRSLERGLACLRSVLAWRNYVVAPLTEELVFRACMIPLLLCCRFQVYNIIFLSPVFFSLAHMHHFLELYYQQRYSFMKALITMGLQLGYTVVFGWYASFLFLRTGNLIPPVVAHILCNIMGLPVVLSSRTKGLATIAFVVGLACFLWLLFPASSPNLYNSSMDGCSCWHGYCSWH</sequence>
<dbReference type="GO" id="GO:0071586">
    <property type="term" value="P:CAAX-box protein processing"/>
    <property type="evidence" value="ECO:0007669"/>
    <property type="project" value="InterPro"/>
</dbReference>
<keyword evidence="7 11" id="KW-1133">Transmembrane helix</keyword>
<feature type="transmembrane region" description="Helical" evidence="11">
    <location>
        <begin position="68"/>
        <end position="91"/>
    </location>
</feature>
<evidence type="ECO:0000256" key="3">
    <source>
        <dbReference type="ARBA" id="ARBA00022670"/>
    </source>
</evidence>
<evidence type="ECO:0000256" key="10">
    <source>
        <dbReference type="ARBA" id="ARBA00049729"/>
    </source>
</evidence>
<dbReference type="Pfam" id="PF02517">
    <property type="entry name" value="Rce1-like"/>
    <property type="match status" value="1"/>
</dbReference>
<dbReference type="PANTHER" id="PTHR13046:SF0">
    <property type="entry name" value="CAAX PRENYL PROTEASE 2"/>
    <property type="match status" value="1"/>
</dbReference>
<evidence type="ECO:0000256" key="1">
    <source>
        <dbReference type="ARBA" id="ARBA00004477"/>
    </source>
</evidence>
<keyword evidence="6" id="KW-0256">Endoplasmic reticulum</keyword>
<evidence type="ECO:0000313" key="13">
    <source>
        <dbReference type="EMBL" id="PKA47540.1"/>
    </source>
</evidence>
<keyword evidence="4 11" id="KW-0812">Transmembrane</keyword>
<evidence type="ECO:0000256" key="2">
    <source>
        <dbReference type="ARBA" id="ARBA00006897"/>
    </source>
</evidence>
<evidence type="ECO:0000256" key="8">
    <source>
        <dbReference type="ARBA" id="ARBA00023136"/>
    </source>
</evidence>
<dbReference type="STRING" id="1088818.A0A2H9ZW61"/>
<feature type="domain" description="CAAX prenyl protease 2/Lysostaphin resistance protein A-like" evidence="12">
    <location>
        <begin position="173"/>
        <end position="278"/>
    </location>
</feature>
<comment type="similarity">
    <text evidence="2">Belongs to the peptidase U48 family.</text>
</comment>
<accession>A0A2H9ZW61</accession>
<dbReference type="OrthoDB" id="271604at2759"/>
<evidence type="ECO:0000259" key="12">
    <source>
        <dbReference type="Pfam" id="PF02517"/>
    </source>
</evidence>
<feature type="transmembrane region" description="Helical" evidence="11">
    <location>
        <begin position="111"/>
        <end position="137"/>
    </location>
</feature>
<dbReference type="AlphaFoldDB" id="A0A2H9ZW61"/>
<evidence type="ECO:0000313" key="14">
    <source>
        <dbReference type="Proteomes" id="UP000236161"/>
    </source>
</evidence>
<name>A0A2H9ZW61_9ASPA</name>
<evidence type="ECO:0000256" key="7">
    <source>
        <dbReference type="ARBA" id="ARBA00022989"/>
    </source>
</evidence>
<dbReference type="GO" id="GO:0005789">
    <property type="term" value="C:endoplasmic reticulum membrane"/>
    <property type="evidence" value="ECO:0007669"/>
    <property type="project" value="UniProtKB-SubCell"/>
</dbReference>
<keyword evidence="8 11" id="KW-0472">Membrane</keyword>
<feature type="transmembrane region" description="Helical" evidence="11">
    <location>
        <begin position="237"/>
        <end position="259"/>
    </location>
</feature>
<reference evidence="13 14" key="1">
    <citation type="journal article" date="2017" name="Nature">
        <title>The Apostasia genome and the evolution of orchids.</title>
        <authorList>
            <person name="Zhang G.Q."/>
            <person name="Liu K.W."/>
            <person name="Li Z."/>
            <person name="Lohaus R."/>
            <person name="Hsiao Y.Y."/>
            <person name="Niu S.C."/>
            <person name="Wang J.Y."/>
            <person name="Lin Y.C."/>
            <person name="Xu Q."/>
            <person name="Chen L.J."/>
            <person name="Yoshida K."/>
            <person name="Fujiwara S."/>
            <person name="Wang Z.W."/>
            <person name="Zhang Y.Q."/>
            <person name="Mitsuda N."/>
            <person name="Wang M."/>
            <person name="Liu G.H."/>
            <person name="Pecoraro L."/>
            <person name="Huang H.X."/>
            <person name="Xiao X.J."/>
            <person name="Lin M."/>
            <person name="Wu X.Y."/>
            <person name="Wu W.L."/>
            <person name="Chen Y.Y."/>
            <person name="Chang S.B."/>
            <person name="Sakamoto S."/>
            <person name="Ohme-Takagi M."/>
            <person name="Yagi M."/>
            <person name="Zeng S.J."/>
            <person name="Shen C.Y."/>
            <person name="Yeh C.M."/>
            <person name="Luo Y.B."/>
            <person name="Tsai W.C."/>
            <person name="Van de Peer Y."/>
            <person name="Liu Z.J."/>
        </authorList>
    </citation>
    <scope>NUCLEOTIDE SEQUENCE [LARGE SCALE GENOMIC DNA]</scope>
    <source>
        <strain evidence="14">cv. Shenzhen</strain>
        <tissue evidence="13">Stem</tissue>
    </source>
</reference>
<gene>
    <name evidence="13" type="primary">FACE2</name>
    <name evidence="13" type="ORF">AXF42_Ash014736</name>
</gene>
<comment type="subcellular location">
    <subcellularLocation>
        <location evidence="1">Endoplasmic reticulum membrane</location>
        <topology evidence="1">Multi-pass membrane protein</topology>
    </subcellularLocation>
</comment>
<dbReference type="GO" id="GO:0004222">
    <property type="term" value="F:metalloendopeptidase activity"/>
    <property type="evidence" value="ECO:0007669"/>
    <property type="project" value="InterPro"/>
</dbReference>
<dbReference type="InterPro" id="IPR003675">
    <property type="entry name" value="Rce1/LyrA-like_dom"/>
</dbReference>
<keyword evidence="5 13" id="KW-0378">Hydrolase</keyword>
<comment type="catalytic activity">
    <reaction evidence="9">
        <text>Hydrolyzes the peptide bond -P2-(S-farnesyl or geranylgeranyl)C-P1'-P2'-P3'-COOH where P1' and P2' are amino acids with aliphatic sidechains and P3' is any C-terminal residue.</text>
        <dbReference type="EC" id="3.4.26.1"/>
    </reaction>
</comment>
<dbReference type="PANTHER" id="PTHR13046">
    <property type="entry name" value="PROTEASE U48 CAAX PRENYL PROTEASE RCE1"/>
    <property type="match status" value="1"/>
</dbReference>
<protein>
    <recommendedName>
        <fullName evidence="10">intramembrane prenyl-peptidase Rce1</fullName>
        <ecNumber evidence="10">3.4.26.1</ecNumber>
    </recommendedName>
</protein>
<feature type="transmembrane region" description="Helical" evidence="11">
    <location>
        <begin position="265"/>
        <end position="284"/>
    </location>
</feature>
<evidence type="ECO:0000256" key="11">
    <source>
        <dbReference type="SAM" id="Phobius"/>
    </source>
</evidence>
<evidence type="ECO:0000256" key="4">
    <source>
        <dbReference type="ARBA" id="ARBA00022692"/>
    </source>
</evidence>
<dbReference type="EC" id="3.4.26.1" evidence="10"/>
<dbReference type="Proteomes" id="UP000236161">
    <property type="component" value="Unassembled WGS sequence"/>
</dbReference>
<dbReference type="InterPro" id="IPR039731">
    <property type="entry name" value="Rce1"/>
</dbReference>
<keyword evidence="14" id="KW-1185">Reference proteome</keyword>
<evidence type="ECO:0000256" key="9">
    <source>
        <dbReference type="ARBA" id="ARBA00047280"/>
    </source>
</evidence>
<feature type="transmembrane region" description="Helical" evidence="11">
    <location>
        <begin position="291"/>
        <end position="308"/>
    </location>
</feature>
<keyword evidence="3 13" id="KW-0645">Protease</keyword>
<proteinExistence type="inferred from homology"/>
<dbReference type="EMBL" id="KZ453122">
    <property type="protein sequence ID" value="PKA47540.1"/>
    <property type="molecule type" value="Genomic_DNA"/>
</dbReference>
<feature type="transmembrane region" description="Helical" evidence="11">
    <location>
        <begin position="24"/>
        <end position="47"/>
    </location>
</feature>
<evidence type="ECO:0000256" key="6">
    <source>
        <dbReference type="ARBA" id="ARBA00022824"/>
    </source>
</evidence>
<evidence type="ECO:0000256" key="5">
    <source>
        <dbReference type="ARBA" id="ARBA00022801"/>
    </source>
</evidence>
<organism evidence="13 14">
    <name type="scientific">Apostasia shenzhenica</name>
    <dbReference type="NCBI Taxonomy" id="1088818"/>
    <lineage>
        <taxon>Eukaryota</taxon>
        <taxon>Viridiplantae</taxon>
        <taxon>Streptophyta</taxon>
        <taxon>Embryophyta</taxon>
        <taxon>Tracheophyta</taxon>
        <taxon>Spermatophyta</taxon>
        <taxon>Magnoliopsida</taxon>
        <taxon>Liliopsida</taxon>
        <taxon>Asparagales</taxon>
        <taxon>Orchidaceae</taxon>
        <taxon>Apostasioideae</taxon>
        <taxon>Apostasia</taxon>
    </lineage>
</organism>